<organism evidence="1 2">
    <name type="scientific">Chryseosolibacter histidini</name>
    <dbReference type="NCBI Taxonomy" id="2782349"/>
    <lineage>
        <taxon>Bacteria</taxon>
        <taxon>Pseudomonadati</taxon>
        <taxon>Bacteroidota</taxon>
        <taxon>Cytophagia</taxon>
        <taxon>Cytophagales</taxon>
        <taxon>Chryseotaleaceae</taxon>
        <taxon>Chryseosolibacter</taxon>
    </lineage>
</organism>
<evidence type="ECO:0000313" key="2">
    <source>
        <dbReference type="Proteomes" id="UP001319200"/>
    </source>
</evidence>
<protein>
    <submittedName>
        <fullName evidence="1">Alpha/beta hydrolase</fullName>
    </submittedName>
</protein>
<dbReference type="AlphaFoldDB" id="A0AAP2DHW5"/>
<dbReference type="RefSeq" id="WP_254161905.1">
    <property type="nucleotide sequence ID" value="NZ_JAHESF010000005.1"/>
</dbReference>
<evidence type="ECO:0000313" key="1">
    <source>
        <dbReference type="EMBL" id="MBT1696620.1"/>
    </source>
</evidence>
<dbReference type="GO" id="GO:0016787">
    <property type="term" value="F:hydrolase activity"/>
    <property type="evidence" value="ECO:0007669"/>
    <property type="project" value="UniProtKB-KW"/>
</dbReference>
<sequence>MKKEILFIHSAGPQGPDEGSSKLVAYLHTILDAAYQLRCPAMPEPENPRYEAWKEAIYRELGVPGGELILVAHSLGASVVLKYLSEEPCKRSITGLFLIAAPYWGKKGWEIDEFVLREDFVPKLPPIPKIFLYHSRDDEWVPFGHLARYAKKFPQATIRKINGSEHEFGNGLPEMVSDITSLSGHVIMNLN</sequence>
<gene>
    <name evidence="1" type="ORF">KK083_07035</name>
</gene>
<dbReference type="Proteomes" id="UP001319200">
    <property type="component" value="Unassembled WGS sequence"/>
</dbReference>
<dbReference type="SUPFAM" id="SSF53474">
    <property type="entry name" value="alpha/beta-Hydrolases"/>
    <property type="match status" value="1"/>
</dbReference>
<proteinExistence type="predicted"/>
<keyword evidence="2" id="KW-1185">Reference proteome</keyword>
<accession>A0AAP2DHW5</accession>
<dbReference type="Gene3D" id="3.40.50.1820">
    <property type="entry name" value="alpha/beta hydrolase"/>
    <property type="match status" value="1"/>
</dbReference>
<dbReference type="PANTHER" id="PTHR15394:SF3">
    <property type="entry name" value="SERINE HYDROLASE RBBP9"/>
    <property type="match status" value="1"/>
</dbReference>
<name>A0AAP2DHW5_9BACT</name>
<dbReference type="Pfam" id="PF06821">
    <property type="entry name" value="Ser_hydrolase"/>
    <property type="match status" value="1"/>
</dbReference>
<dbReference type="InterPro" id="IPR029058">
    <property type="entry name" value="AB_hydrolase_fold"/>
</dbReference>
<keyword evidence="1" id="KW-0378">Hydrolase</keyword>
<dbReference type="PANTHER" id="PTHR15394">
    <property type="entry name" value="SERINE HYDROLASE RBBP9"/>
    <property type="match status" value="1"/>
</dbReference>
<dbReference type="EMBL" id="JAHESF010000005">
    <property type="protein sequence ID" value="MBT1696620.1"/>
    <property type="molecule type" value="Genomic_DNA"/>
</dbReference>
<reference evidence="1 2" key="1">
    <citation type="submission" date="2021-05" db="EMBL/GenBank/DDBJ databases">
        <title>A Polyphasic approach of four new species of the genus Ohtaekwangia: Ohtaekwangia histidinii sp. nov., Ohtaekwangia cretensis sp. nov., Ohtaekwangia indiensis sp. nov., Ohtaekwangia reichenbachii sp. nov. from diverse environment.</title>
        <authorList>
            <person name="Octaviana S."/>
        </authorList>
    </citation>
    <scope>NUCLEOTIDE SEQUENCE [LARGE SCALE GENOMIC DNA]</scope>
    <source>
        <strain evidence="1 2">PWU4</strain>
    </source>
</reference>
<dbReference type="InterPro" id="IPR010662">
    <property type="entry name" value="RBBP9/YdeN"/>
</dbReference>
<comment type="caution">
    <text evidence="1">The sequence shown here is derived from an EMBL/GenBank/DDBJ whole genome shotgun (WGS) entry which is preliminary data.</text>
</comment>